<evidence type="ECO:0000313" key="4">
    <source>
        <dbReference type="Proteomes" id="UP001228643"/>
    </source>
</evidence>
<dbReference type="Gene3D" id="3.30.70.100">
    <property type="match status" value="1"/>
</dbReference>
<name>A0AAW6THS6_9FLAO</name>
<dbReference type="Pfam" id="PF00403">
    <property type="entry name" value="HMA"/>
    <property type="match status" value="1"/>
</dbReference>
<dbReference type="PROSITE" id="PS50846">
    <property type="entry name" value="HMA_2"/>
    <property type="match status" value="1"/>
</dbReference>
<dbReference type="GO" id="GO:0046872">
    <property type="term" value="F:metal ion binding"/>
    <property type="evidence" value="ECO:0007669"/>
    <property type="project" value="InterPro"/>
</dbReference>
<keyword evidence="1" id="KW-0732">Signal</keyword>
<feature type="chain" id="PRO_5043936125" evidence="1">
    <location>
        <begin position="21"/>
        <end position="114"/>
    </location>
</feature>
<keyword evidence="4" id="KW-1185">Reference proteome</keyword>
<protein>
    <submittedName>
        <fullName evidence="3">Heavy-metal-associated domain-containing protein</fullName>
    </submittedName>
</protein>
<dbReference type="InterPro" id="IPR006121">
    <property type="entry name" value="HMA_dom"/>
</dbReference>
<comment type="caution">
    <text evidence="3">The sequence shown here is derived from an EMBL/GenBank/DDBJ whole genome shotgun (WGS) entry which is preliminary data.</text>
</comment>
<feature type="signal peptide" evidence="1">
    <location>
        <begin position="1"/>
        <end position="20"/>
    </location>
</feature>
<proteinExistence type="predicted"/>
<organism evidence="3 4">
    <name type="scientific">Flavobacterium yafengii</name>
    <dbReference type="NCBI Taxonomy" id="3041253"/>
    <lineage>
        <taxon>Bacteria</taxon>
        <taxon>Pseudomonadati</taxon>
        <taxon>Bacteroidota</taxon>
        <taxon>Flavobacteriia</taxon>
        <taxon>Flavobacteriales</taxon>
        <taxon>Flavobacteriaceae</taxon>
        <taxon>Flavobacterium</taxon>
    </lineage>
</organism>
<dbReference type="CDD" id="cd00371">
    <property type="entry name" value="HMA"/>
    <property type="match status" value="1"/>
</dbReference>
<evidence type="ECO:0000259" key="2">
    <source>
        <dbReference type="PROSITE" id="PS50846"/>
    </source>
</evidence>
<dbReference type="SUPFAM" id="SSF55008">
    <property type="entry name" value="HMA, heavy metal-associated domain"/>
    <property type="match status" value="1"/>
</dbReference>
<reference evidence="3 4" key="1">
    <citation type="submission" date="2023-04" db="EMBL/GenBank/DDBJ databases">
        <title>Two novel species of Flavobacterium.</title>
        <authorList>
            <person name="Liu Q."/>
            <person name="Xin Y.-H."/>
        </authorList>
    </citation>
    <scope>NUCLEOTIDE SEQUENCE [LARGE SCALE GENOMIC DNA]</scope>
    <source>
        <strain evidence="3 4">LB2P87</strain>
    </source>
</reference>
<feature type="domain" description="HMA" evidence="2">
    <location>
        <begin position="27"/>
        <end position="93"/>
    </location>
</feature>
<dbReference type="AlphaFoldDB" id="A0AAW6THS6"/>
<dbReference type="RefSeq" id="WP_282714686.1">
    <property type="nucleotide sequence ID" value="NZ_JASCRT010000001.1"/>
</dbReference>
<accession>A0AAW6THS6</accession>
<dbReference type="Proteomes" id="UP001228643">
    <property type="component" value="Unassembled WGS sequence"/>
</dbReference>
<evidence type="ECO:0000256" key="1">
    <source>
        <dbReference type="SAM" id="SignalP"/>
    </source>
</evidence>
<dbReference type="EMBL" id="JASCRY010000001">
    <property type="protein sequence ID" value="MDI5949024.1"/>
    <property type="molecule type" value="Genomic_DNA"/>
</dbReference>
<sequence length="114" mass="12881">MMKNILVVLLLTFVGFTVQAQEMKNKNAKVEFHVSGNCEMCKKRIEKAALGVSGVKSADWHMDCGTLYLIVNEQKTDVPAIQKAIAKAGHDTDEFKALKEDYDKLHTCCQYERK</sequence>
<dbReference type="InterPro" id="IPR036163">
    <property type="entry name" value="HMA_dom_sf"/>
</dbReference>
<gene>
    <name evidence="3" type="ORF">QLS97_05130</name>
</gene>
<evidence type="ECO:0000313" key="3">
    <source>
        <dbReference type="EMBL" id="MDI5949024.1"/>
    </source>
</evidence>